<dbReference type="Pfam" id="PF23446">
    <property type="entry name" value="LysM1_NFP_LYK"/>
    <property type="match status" value="1"/>
</dbReference>
<dbReference type="InterPro" id="IPR011009">
    <property type="entry name" value="Kinase-like_dom_sf"/>
</dbReference>
<dbReference type="Proteomes" id="UP000008810">
    <property type="component" value="Chromosome 4"/>
</dbReference>
<evidence type="ECO:0000313" key="7">
    <source>
        <dbReference type="EnsemblPlants" id="KQJ88204"/>
    </source>
</evidence>
<keyword evidence="2" id="KW-0472">Membrane</keyword>
<dbReference type="Gramene" id="KQJ88204">
    <property type="protein sequence ID" value="KQJ88204"/>
    <property type="gene ID" value="BRADI_4g16350v3"/>
</dbReference>
<dbReference type="GO" id="GO:0004672">
    <property type="term" value="F:protein kinase activity"/>
    <property type="evidence" value="ECO:0007669"/>
    <property type="project" value="InterPro"/>
</dbReference>
<dbReference type="PANTHER" id="PTHR45927">
    <property type="entry name" value="LYSM-DOMAIN RECEPTOR-LIKE KINASE-RELATED"/>
    <property type="match status" value="1"/>
</dbReference>
<evidence type="ECO:0000256" key="2">
    <source>
        <dbReference type="SAM" id="Phobius"/>
    </source>
</evidence>
<dbReference type="EMBL" id="CM000883">
    <property type="protein sequence ID" value="KQJ88204.1"/>
    <property type="molecule type" value="Genomic_DNA"/>
</dbReference>
<evidence type="ECO:0000259" key="4">
    <source>
        <dbReference type="PROSITE" id="PS50011"/>
    </source>
</evidence>
<reference evidence="6 7" key="1">
    <citation type="journal article" date="2010" name="Nature">
        <title>Genome sequencing and analysis of the model grass Brachypodium distachyon.</title>
        <authorList>
            <consortium name="International Brachypodium Initiative"/>
        </authorList>
    </citation>
    <scope>NUCLEOTIDE SEQUENCE [LARGE SCALE GENOMIC DNA]</scope>
    <source>
        <strain evidence="6 7">Bd21</strain>
    </source>
</reference>
<keyword evidence="3" id="KW-0732">Signal</keyword>
<dbReference type="Pfam" id="PF07714">
    <property type="entry name" value="PK_Tyr_Ser-Thr"/>
    <property type="match status" value="1"/>
</dbReference>
<dbReference type="KEGG" id="bdi:100823698"/>
<feature type="domain" description="LysM" evidence="5">
    <location>
        <begin position="195"/>
        <end position="239"/>
    </location>
</feature>
<dbReference type="FunCoup" id="I1IL35">
    <property type="interactions" value="657"/>
</dbReference>
<organism evidence="7">
    <name type="scientific">Brachypodium distachyon</name>
    <name type="common">Purple false brome</name>
    <name type="synonym">Trachynia distachya</name>
    <dbReference type="NCBI Taxonomy" id="15368"/>
    <lineage>
        <taxon>Eukaryota</taxon>
        <taxon>Viridiplantae</taxon>
        <taxon>Streptophyta</taxon>
        <taxon>Embryophyta</taxon>
        <taxon>Tracheophyta</taxon>
        <taxon>Spermatophyta</taxon>
        <taxon>Magnoliopsida</taxon>
        <taxon>Liliopsida</taxon>
        <taxon>Poales</taxon>
        <taxon>Poaceae</taxon>
        <taxon>BOP clade</taxon>
        <taxon>Pooideae</taxon>
        <taxon>Stipodae</taxon>
        <taxon>Brachypodieae</taxon>
        <taxon>Brachypodium</taxon>
    </lineage>
</organism>
<sequence>MAPSRATAALLFSAAVFVLLSGARSQQPYGTQIGDCHNKHNDTGMLGYFCNGAPSCQSYLTFRARPPYSDPASIAALLGANATNLAAANSASPSSSSSFAPGTKVLVPVPCACTGRGRGHYQSNVTSYVAVPGDTLLIIAKGTFQGLTTCQAVQEQSLGGKPPESLLAGQRLPVVPLRCACPSAAQAAAGTRFLVSYLVDEFDEVRAVAARFGVDAAGIAAANGLKSDGTIFPFTTLLIPVKSPPDISQLRSPPPPPPPPPAASVPAAEKRSNHAGVYIGVGVAVAAVAVIASVGAVLARKARKRARAGAAVATTGKGTGKASHGTTSAGEVSVTISEAFSSLSDIKSSLKVYTYEELTAATDDFSAARRIGGSVYRATFGADTAAVEVVAGRDASKEVELMSRMNHFNLVRLTGVCHHRGRWYLVSEYAAHGTLRDRLLLGATEAPAALSWAQRVQVALDAAEGLRYLHEYARPPCVHMDVRSGSVLLDAALRGKVCNFGCARAIRGGAGEAGPPREFTMTSSIGGARGYVAPEYLEHGVVSPKADVYSLGVVLLELVTGKGVDELDGSRGDPLAGLNALTTGDREEEGDGAALEKLEEFVDPAMAAGSCPRDAVVMMVRLIERCLRRDAAARPSMGEVAQYLLKLSGISGDSWRSSSEYLRSSGSETASQRLAR</sequence>
<evidence type="ECO:0000259" key="5">
    <source>
        <dbReference type="PROSITE" id="PS51782"/>
    </source>
</evidence>
<dbReference type="PANTHER" id="PTHR45927:SF11">
    <property type="entry name" value="LYSM DOMAIN RECEPTOR-LIKE KINASE 4"/>
    <property type="match status" value="1"/>
</dbReference>
<name>I1IL35_BRADI</name>
<evidence type="ECO:0000313" key="6">
    <source>
        <dbReference type="EMBL" id="KQJ88204.1"/>
    </source>
</evidence>
<keyword evidence="2" id="KW-1133">Transmembrane helix</keyword>
<feature type="domain" description="Protein kinase" evidence="4">
    <location>
        <begin position="313"/>
        <end position="644"/>
    </location>
</feature>
<dbReference type="InterPro" id="IPR018392">
    <property type="entry name" value="LysM"/>
</dbReference>
<evidence type="ECO:0000256" key="1">
    <source>
        <dbReference type="SAM" id="MobiDB-lite"/>
    </source>
</evidence>
<dbReference type="EnsemblPlants" id="KQJ88204">
    <property type="protein sequence ID" value="KQJ88204"/>
    <property type="gene ID" value="BRADI_4g16350v3"/>
</dbReference>
<dbReference type="HOGENOM" id="CLU_000288_99_1_1"/>
<feature type="transmembrane region" description="Helical" evidence="2">
    <location>
        <begin position="275"/>
        <end position="299"/>
    </location>
</feature>
<dbReference type="Gene3D" id="1.10.510.10">
    <property type="entry name" value="Transferase(Phosphotransferase) domain 1"/>
    <property type="match status" value="1"/>
</dbReference>
<dbReference type="InterPro" id="IPR056563">
    <property type="entry name" value="LysM3_LYK4_5"/>
</dbReference>
<dbReference type="OrthoDB" id="4062651at2759"/>
<feature type="domain" description="LysM" evidence="5">
    <location>
        <begin position="126"/>
        <end position="174"/>
    </location>
</feature>
<proteinExistence type="predicted"/>
<accession>I1IL35</accession>
<keyword evidence="2" id="KW-0812">Transmembrane</keyword>
<dbReference type="GO" id="GO:0005524">
    <property type="term" value="F:ATP binding"/>
    <property type="evidence" value="ECO:0007669"/>
    <property type="project" value="InterPro"/>
</dbReference>
<evidence type="ECO:0000313" key="8">
    <source>
        <dbReference type="Proteomes" id="UP000008810"/>
    </source>
</evidence>
<feature type="chain" id="PRO_5014095345" description="Protein kinase domain-containing protein" evidence="3">
    <location>
        <begin position="26"/>
        <end position="676"/>
    </location>
</feature>
<dbReference type="Pfam" id="PF23473">
    <property type="entry name" value="LysM3_LYK4_5"/>
    <property type="match status" value="1"/>
</dbReference>
<reference evidence="7" key="3">
    <citation type="submission" date="2018-08" db="UniProtKB">
        <authorList>
            <consortium name="EnsemblPlants"/>
        </authorList>
    </citation>
    <scope>IDENTIFICATION</scope>
    <source>
        <strain evidence="7">cv. Bd21</strain>
    </source>
</reference>
<dbReference type="GO" id="GO:0005886">
    <property type="term" value="C:plasma membrane"/>
    <property type="evidence" value="ECO:0007669"/>
    <property type="project" value="UniProtKB-ARBA"/>
</dbReference>
<protein>
    <recommendedName>
        <fullName evidence="9">Protein kinase domain-containing protein</fullName>
    </recommendedName>
</protein>
<dbReference type="InterPro" id="IPR036779">
    <property type="entry name" value="LysM_dom_sf"/>
</dbReference>
<reference evidence="6" key="2">
    <citation type="submission" date="2017-06" db="EMBL/GenBank/DDBJ databases">
        <title>WGS assembly of Brachypodium distachyon.</title>
        <authorList>
            <consortium name="The International Brachypodium Initiative"/>
            <person name="Lucas S."/>
            <person name="Harmon-Smith M."/>
            <person name="Lail K."/>
            <person name="Tice H."/>
            <person name="Grimwood J."/>
            <person name="Bruce D."/>
            <person name="Barry K."/>
            <person name="Shu S."/>
            <person name="Lindquist E."/>
            <person name="Wang M."/>
            <person name="Pitluck S."/>
            <person name="Vogel J.P."/>
            <person name="Garvin D.F."/>
            <person name="Mockler T.C."/>
            <person name="Schmutz J."/>
            <person name="Rokhsar D."/>
            <person name="Bevan M.W."/>
        </authorList>
    </citation>
    <scope>NUCLEOTIDE SEQUENCE</scope>
    <source>
        <strain evidence="6">Bd21</strain>
    </source>
</reference>
<dbReference type="AlphaFoldDB" id="I1IL35"/>
<dbReference type="InterPro" id="IPR052611">
    <property type="entry name" value="Plant_RLK_LysM"/>
</dbReference>
<dbReference type="PROSITE" id="PS51782">
    <property type="entry name" value="LYSM"/>
    <property type="match status" value="2"/>
</dbReference>
<evidence type="ECO:0008006" key="9">
    <source>
        <dbReference type="Google" id="ProtNLM"/>
    </source>
</evidence>
<dbReference type="Gene3D" id="3.30.200.20">
    <property type="entry name" value="Phosphorylase Kinase, domain 1"/>
    <property type="match status" value="1"/>
</dbReference>
<dbReference type="InterPro" id="IPR056561">
    <property type="entry name" value="NFP_LYK_LysM1"/>
</dbReference>
<dbReference type="PROSITE" id="PS50011">
    <property type="entry name" value="PROTEIN_KINASE_DOM"/>
    <property type="match status" value="1"/>
</dbReference>
<evidence type="ECO:0000256" key="3">
    <source>
        <dbReference type="SAM" id="SignalP"/>
    </source>
</evidence>
<dbReference type="GeneID" id="100823698"/>
<dbReference type="eggNOG" id="ENOG502QSFN">
    <property type="taxonomic scope" value="Eukaryota"/>
</dbReference>
<feature type="compositionally biased region" description="Pro residues" evidence="1">
    <location>
        <begin position="252"/>
        <end position="263"/>
    </location>
</feature>
<dbReference type="InterPro" id="IPR056562">
    <property type="entry name" value="LysM2_CERK1_LYK3_4_5"/>
</dbReference>
<dbReference type="InterPro" id="IPR000719">
    <property type="entry name" value="Prot_kinase_dom"/>
</dbReference>
<dbReference type="Pfam" id="PF23472">
    <property type="entry name" value="LysM2_CERK1_LYK3_4_5"/>
    <property type="match status" value="1"/>
</dbReference>
<dbReference type="Gene3D" id="3.10.350.10">
    <property type="entry name" value="LysM domain"/>
    <property type="match status" value="1"/>
</dbReference>
<dbReference type="InterPro" id="IPR001245">
    <property type="entry name" value="Ser-Thr/Tyr_kinase_cat_dom"/>
</dbReference>
<gene>
    <name evidence="7" type="primary">LOC100823698</name>
    <name evidence="6" type="ORF">BRADI_4g16350v3</name>
</gene>
<dbReference type="RefSeq" id="XP_003575961.1">
    <property type="nucleotide sequence ID" value="XM_003575913.4"/>
</dbReference>
<feature type="signal peptide" evidence="3">
    <location>
        <begin position="1"/>
        <end position="25"/>
    </location>
</feature>
<dbReference type="SUPFAM" id="SSF56112">
    <property type="entry name" value="Protein kinase-like (PK-like)"/>
    <property type="match status" value="1"/>
</dbReference>
<keyword evidence="8" id="KW-1185">Reference proteome</keyword>
<dbReference type="OMA" id="HEYARPA"/>
<feature type="region of interest" description="Disordered" evidence="1">
    <location>
        <begin position="245"/>
        <end position="268"/>
    </location>
</feature>